<sequence length="169" mass="19115">MEAFAVVVFEESIGEDEVELIATSWLMDEDKSVYGLAGFKNRWKVTKAIKEMWKPEETWSVYSIRTLAKCRDYSAGRILARKAEHASDIINDGEYGRQRDKACEDTESSDSTSRPNQKSLPEPPEIQFEETNNPGGKEYSNSHNISRLSSSKEIGTPSITDRDEDTLVN</sequence>
<comment type="caution">
    <text evidence="2">The sequence shown here is derived from an EMBL/GenBank/DDBJ whole genome shotgun (WGS) entry which is preliminary data.</text>
</comment>
<organism evidence="2 3">
    <name type="scientific">Petrolisthes manimaculis</name>
    <dbReference type="NCBI Taxonomy" id="1843537"/>
    <lineage>
        <taxon>Eukaryota</taxon>
        <taxon>Metazoa</taxon>
        <taxon>Ecdysozoa</taxon>
        <taxon>Arthropoda</taxon>
        <taxon>Crustacea</taxon>
        <taxon>Multicrustacea</taxon>
        <taxon>Malacostraca</taxon>
        <taxon>Eumalacostraca</taxon>
        <taxon>Eucarida</taxon>
        <taxon>Decapoda</taxon>
        <taxon>Pleocyemata</taxon>
        <taxon>Anomura</taxon>
        <taxon>Galatheoidea</taxon>
        <taxon>Porcellanidae</taxon>
        <taxon>Petrolisthes</taxon>
    </lineage>
</organism>
<keyword evidence="3" id="KW-1185">Reference proteome</keyword>
<accession>A0AAE1TTK6</accession>
<dbReference type="EMBL" id="JAWZYT010003550">
    <property type="protein sequence ID" value="KAK4297888.1"/>
    <property type="molecule type" value="Genomic_DNA"/>
</dbReference>
<proteinExistence type="predicted"/>
<feature type="compositionally biased region" description="Low complexity" evidence="1">
    <location>
        <begin position="141"/>
        <end position="151"/>
    </location>
</feature>
<gene>
    <name evidence="2" type="ORF">Pmani_029716</name>
</gene>
<feature type="compositionally biased region" description="Basic and acidic residues" evidence="1">
    <location>
        <begin position="94"/>
        <end position="104"/>
    </location>
</feature>
<reference evidence="2" key="1">
    <citation type="submission" date="2023-11" db="EMBL/GenBank/DDBJ databases">
        <title>Genome assemblies of two species of porcelain crab, Petrolisthes cinctipes and Petrolisthes manimaculis (Anomura: Porcellanidae).</title>
        <authorList>
            <person name="Angst P."/>
        </authorList>
    </citation>
    <scope>NUCLEOTIDE SEQUENCE</scope>
    <source>
        <strain evidence="2">PB745_02</strain>
        <tissue evidence="2">Gill</tissue>
    </source>
</reference>
<evidence type="ECO:0000256" key="1">
    <source>
        <dbReference type="SAM" id="MobiDB-lite"/>
    </source>
</evidence>
<evidence type="ECO:0000313" key="2">
    <source>
        <dbReference type="EMBL" id="KAK4297888.1"/>
    </source>
</evidence>
<evidence type="ECO:0000313" key="3">
    <source>
        <dbReference type="Proteomes" id="UP001292094"/>
    </source>
</evidence>
<dbReference type="Proteomes" id="UP001292094">
    <property type="component" value="Unassembled WGS sequence"/>
</dbReference>
<name>A0AAE1TTK6_9EUCA</name>
<protein>
    <submittedName>
        <fullName evidence="2">Uncharacterized protein</fullName>
    </submittedName>
</protein>
<feature type="compositionally biased region" description="Polar residues" evidence="1">
    <location>
        <begin position="109"/>
        <end position="119"/>
    </location>
</feature>
<feature type="region of interest" description="Disordered" evidence="1">
    <location>
        <begin position="89"/>
        <end position="169"/>
    </location>
</feature>
<dbReference type="AlphaFoldDB" id="A0AAE1TTK6"/>